<dbReference type="GO" id="GO:0005829">
    <property type="term" value="C:cytosol"/>
    <property type="evidence" value="ECO:0007669"/>
    <property type="project" value="TreeGrafter"/>
</dbReference>
<comment type="function">
    <text evidence="9">Catalyzes a mechanistically unusual reaction, the ATP-dependent insertion of CO2 between the N7 and N8 nitrogen atoms of 7,8-diaminopelargonic acid (DAPA, also called 7,8-diammoniononanoate) to form a ureido ring.</text>
</comment>
<feature type="binding site" evidence="9">
    <location>
        <position position="41"/>
    </location>
    <ligand>
        <name>substrate</name>
    </ligand>
</feature>
<evidence type="ECO:0000256" key="9">
    <source>
        <dbReference type="HAMAP-Rule" id="MF_00336"/>
    </source>
</evidence>
<feature type="binding site" evidence="9">
    <location>
        <begin position="12"/>
        <end position="17"/>
    </location>
    <ligand>
        <name>ATP</name>
        <dbReference type="ChEBI" id="CHEBI:30616"/>
    </ligand>
</feature>
<protein>
    <recommendedName>
        <fullName evidence="9">ATP-dependent dethiobiotin synthetase BioD</fullName>
        <ecNumber evidence="9">6.3.3.3</ecNumber>
    </recommendedName>
    <alternativeName>
        <fullName evidence="9">DTB synthetase</fullName>
        <shortName evidence="9">DTBS</shortName>
    </alternativeName>
    <alternativeName>
        <fullName evidence="9">Dethiobiotin synthase</fullName>
    </alternativeName>
</protein>
<comment type="pathway">
    <text evidence="9">Cofactor biosynthesis; biotin biosynthesis; biotin from 7,8-diaminononanoate: step 1/2.</text>
</comment>
<dbReference type="HAMAP" id="MF_00336">
    <property type="entry name" value="BioD"/>
    <property type="match status" value="1"/>
</dbReference>
<keyword evidence="5 9" id="KW-0093">Biotin biosynthesis</keyword>
<dbReference type="PANTHER" id="PTHR43210:SF2">
    <property type="entry name" value="ATP-DEPENDENT DETHIOBIOTIN SYNTHETASE BIOD 2"/>
    <property type="match status" value="1"/>
</dbReference>
<evidence type="ECO:0000313" key="10">
    <source>
        <dbReference type="EMBL" id="GAK52262.1"/>
    </source>
</evidence>
<dbReference type="InterPro" id="IPR004472">
    <property type="entry name" value="DTB_synth_BioD"/>
</dbReference>
<sequence length="236" mass="26201">MPTIAIVGIDTNVGKTIVTGLIGNYLLRAGHTVITQKIAQTGCVGMSEDIALHRRLMGMELTEEDRLGTTCPYMFALPASPHLSAQQEHQRIEPERIAAATRQLEARYEYVLLEGVGGLYVPLNDDIALLDYLAEQQYPLIVVSSAKLGSINHTLLTLEAARNRALSVLGIVYNLYPAEHPLIVEDSQRVFRQYLKRFGYAETVIAMPAIEMNHPIPAIDFAPLFHSIGARKPHRF</sequence>
<feature type="binding site" evidence="9">
    <location>
        <position position="49"/>
    </location>
    <ligand>
        <name>ATP</name>
        <dbReference type="ChEBI" id="CHEBI:30616"/>
    </ligand>
</feature>
<dbReference type="CDD" id="cd03109">
    <property type="entry name" value="DTBS"/>
    <property type="match status" value="1"/>
</dbReference>
<dbReference type="UniPathway" id="UPA00078">
    <property type="reaction ID" value="UER00161"/>
</dbReference>
<dbReference type="EMBL" id="DF820458">
    <property type="protein sequence ID" value="GAK52262.1"/>
    <property type="molecule type" value="Genomic_DNA"/>
</dbReference>
<keyword evidence="6 9" id="KW-0067">ATP-binding</keyword>
<dbReference type="GO" id="GO:0005524">
    <property type="term" value="F:ATP binding"/>
    <property type="evidence" value="ECO:0007669"/>
    <property type="project" value="UniProtKB-UniRule"/>
</dbReference>
<comment type="similarity">
    <text evidence="9">Belongs to the dethiobiotin synthetase family.</text>
</comment>
<feature type="binding site" evidence="9">
    <location>
        <position position="16"/>
    </location>
    <ligand>
        <name>Mg(2+)</name>
        <dbReference type="ChEBI" id="CHEBI:18420"/>
    </ligand>
</feature>
<evidence type="ECO:0000256" key="6">
    <source>
        <dbReference type="ARBA" id="ARBA00022840"/>
    </source>
</evidence>
<comment type="subcellular location">
    <subcellularLocation>
        <location evidence="9">Cytoplasm</location>
    </subcellularLocation>
</comment>
<dbReference type="SUPFAM" id="SSF52540">
    <property type="entry name" value="P-loop containing nucleoside triphosphate hydrolases"/>
    <property type="match status" value="1"/>
</dbReference>
<dbReference type="STRING" id="1499966.U14_03513"/>
<evidence type="ECO:0000256" key="2">
    <source>
        <dbReference type="ARBA" id="ARBA00022598"/>
    </source>
</evidence>
<dbReference type="AlphaFoldDB" id="A0A081BPE6"/>
<keyword evidence="3 9" id="KW-0479">Metal-binding</keyword>
<feature type="active site" evidence="9">
    <location>
        <position position="37"/>
    </location>
</feature>
<name>A0A081BPE6_9BACT</name>
<dbReference type="GO" id="GO:0009102">
    <property type="term" value="P:biotin biosynthetic process"/>
    <property type="evidence" value="ECO:0007669"/>
    <property type="project" value="UniProtKB-UniRule"/>
</dbReference>
<comment type="cofactor">
    <cofactor evidence="9">
        <name>Mg(2+)</name>
        <dbReference type="ChEBI" id="CHEBI:18420"/>
    </cofactor>
</comment>
<feature type="binding site" evidence="9">
    <location>
        <position position="49"/>
    </location>
    <ligand>
        <name>Mg(2+)</name>
        <dbReference type="ChEBI" id="CHEBI:18420"/>
    </ligand>
</feature>
<keyword evidence="2 9" id="KW-0436">Ligase</keyword>
<dbReference type="Proteomes" id="UP000030700">
    <property type="component" value="Unassembled WGS sequence"/>
</dbReference>
<dbReference type="Gene3D" id="3.40.50.300">
    <property type="entry name" value="P-loop containing nucleotide triphosphate hydrolases"/>
    <property type="match status" value="1"/>
</dbReference>
<organism evidence="10">
    <name type="scientific">Candidatus Moduliflexus flocculans</name>
    <dbReference type="NCBI Taxonomy" id="1499966"/>
    <lineage>
        <taxon>Bacteria</taxon>
        <taxon>Candidatus Moduliflexota</taxon>
        <taxon>Candidatus Moduliflexia</taxon>
        <taxon>Candidatus Moduliflexales</taxon>
        <taxon>Candidatus Moduliflexaceae</taxon>
    </lineage>
</organism>
<comment type="subunit">
    <text evidence="9">Homodimer.</text>
</comment>
<reference evidence="10" key="1">
    <citation type="journal article" date="2015" name="PeerJ">
        <title>First genomic representation of candidate bacterial phylum KSB3 points to enhanced environmental sensing as a trigger of wastewater bulking.</title>
        <authorList>
            <person name="Sekiguchi Y."/>
            <person name="Ohashi A."/>
            <person name="Parks D.H."/>
            <person name="Yamauchi T."/>
            <person name="Tyson G.W."/>
            <person name="Hugenholtz P."/>
        </authorList>
    </citation>
    <scope>NUCLEOTIDE SEQUENCE [LARGE SCALE GENOMIC DNA]</scope>
</reference>
<gene>
    <name evidence="9" type="primary">bioD</name>
    <name evidence="10" type="ORF">U14_03513</name>
</gene>
<evidence type="ECO:0000256" key="8">
    <source>
        <dbReference type="ARBA" id="ARBA00047386"/>
    </source>
</evidence>
<dbReference type="EC" id="6.3.3.3" evidence="9"/>
<keyword evidence="4 9" id="KW-0547">Nucleotide-binding</keyword>
<comment type="catalytic activity">
    <reaction evidence="9">
        <text>(7R,8S)-7,8-diammoniononanoate + CO2 + ATP = (4R,5S)-dethiobiotin + ADP + phosphate + 3 H(+)</text>
        <dbReference type="Rhea" id="RHEA:15805"/>
        <dbReference type="ChEBI" id="CHEBI:15378"/>
        <dbReference type="ChEBI" id="CHEBI:16526"/>
        <dbReference type="ChEBI" id="CHEBI:30616"/>
        <dbReference type="ChEBI" id="CHEBI:43474"/>
        <dbReference type="ChEBI" id="CHEBI:149469"/>
        <dbReference type="ChEBI" id="CHEBI:149473"/>
        <dbReference type="ChEBI" id="CHEBI:456216"/>
        <dbReference type="EC" id="6.3.3.3"/>
    </reaction>
</comment>
<keyword evidence="1 9" id="KW-0963">Cytoplasm</keyword>
<evidence type="ECO:0000256" key="3">
    <source>
        <dbReference type="ARBA" id="ARBA00022723"/>
    </source>
</evidence>
<dbReference type="Pfam" id="PF13500">
    <property type="entry name" value="AAA_26"/>
    <property type="match status" value="1"/>
</dbReference>
<evidence type="ECO:0000256" key="7">
    <source>
        <dbReference type="ARBA" id="ARBA00022842"/>
    </source>
</evidence>
<dbReference type="GO" id="GO:0000287">
    <property type="term" value="F:magnesium ion binding"/>
    <property type="evidence" value="ECO:0007669"/>
    <property type="project" value="UniProtKB-UniRule"/>
</dbReference>
<comment type="catalytic activity">
    <reaction evidence="8">
        <text>(7R,8S)-8-amino-7-(carboxyamino)nonanoate + ATP = (4R,5S)-dethiobiotin + ADP + phosphate + H(+)</text>
        <dbReference type="Rhea" id="RHEA:63684"/>
        <dbReference type="ChEBI" id="CHEBI:15378"/>
        <dbReference type="ChEBI" id="CHEBI:30616"/>
        <dbReference type="ChEBI" id="CHEBI:43474"/>
        <dbReference type="ChEBI" id="CHEBI:149470"/>
        <dbReference type="ChEBI" id="CHEBI:149473"/>
        <dbReference type="ChEBI" id="CHEBI:456216"/>
    </reaction>
</comment>
<feature type="binding site" evidence="9">
    <location>
        <begin position="114"/>
        <end position="117"/>
    </location>
    <ligand>
        <name>ATP</name>
        <dbReference type="ChEBI" id="CHEBI:30616"/>
    </ligand>
</feature>
<dbReference type="InterPro" id="IPR027417">
    <property type="entry name" value="P-loop_NTPase"/>
</dbReference>
<accession>A0A081BPE6</accession>
<dbReference type="PIRSF" id="PIRSF006755">
    <property type="entry name" value="DTB_synth"/>
    <property type="match status" value="1"/>
</dbReference>
<dbReference type="NCBIfam" id="TIGR00347">
    <property type="entry name" value="bioD"/>
    <property type="match status" value="1"/>
</dbReference>
<dbReference type="GO" id="GO:0004141">
    <property type="term" value="F:dethiobiotin synthase activity"/>
    <property type="evidence" value="ECO:0007669"/>
    <property type="project" value="UniProtKB-UniRule"/>
</dbReference>
<evidence type="ECO:0000256" key="1">
    <source>
        <dbReference type="ARBA" id="ARBA00022490"/>
    </source>
</evidence>
<feature type="binding site" evidence="9">
    <location>
        <position position="114"/>
    </location>
    <ligand>
        <name>Mg(2+)</name>
        <dbReference type="ChEBI" id="CHEBI:18420"/>
    </ligand>
</feature>
<dbReference type="PANTHER" id="PTHR43210">
    <property type="entry name" value="DETHIOBIOTIN SYNTHETASE"/>
    <property type="match status" value="1"/>
</dbReference>
<keyword evidence="11" id="KW-1185">Reference proteome</keyword>
<dbReference type="HOGENOM" id="CLU_072551_3_0_0"/>
<evidence type="ECO:0000256" key="5">
    <source>
        <dbReference type="ARBA" id="ARBA00022756"/>
    </source>
</evidence>
<keyword evidence="7 9" id="KW-0460">Magnesium</keyword>
<comment type="caution">
    <text evidence="9">Lacks conserved residue(s) required for the propagation of feature annotation.</text>
</comment>
<evidence type="ECO:0000256" key="4">
    <source>
        <dbReference type="ARBA" id="ARBA00022741"/>
    </source>
</evidence>
<proteinExistence type="inferred from homology"/>
<evidence type="ECO:0000313" key="11">
    <source>
        <dbReference type="Proteomes" id="UP000030700"/>
    </source>
</evidence>